<keyword evidence="3" id="KW-1185">Reference proteome</keyword>
<accession>A0A7H0IJ38</accession>
<proteinExistence type="predicted"/>
<gene>
    <name evidence="2" type="ORF">IAG44_27495</name>
</gene>
<organism evidence="2 3">
    <name type="scientific">Streptomyces roseirectus</name>
    <dbReference type="NCBI Taxonomy" id="2768066"/>
    <lineage>
        <taxon>Bacteria</taxon>
        <taxon>Bacillati</taxon>
        <taxon>Actinomycetota</taxon>
        <taxon>Actinomycetes</taxon>
        <taxon>Kitasatosporales</taxon>
        <taxon>Streptomycetaceae</taxon>
        <taxon>Streptomyces</taxon>
    </lineage>
</organism>
<sequence>MPALYDFATWAPMLRVIRESNAAILAVPGGYVQGNVGQGSWSVPVRRVSPPPGQAAQLSDMQEEWDAVELVRGALVEAGVERVPFVVECTPQGAAVLRLFGPHPHVESGADGPQGGALILVDDAVPAPWRRLPAPVPGAVPAPTADPGELGRVLRERLPDAVGASEEELAEAEARLGVVLPEELKALYRVVRGRWEDWEGDFDVADRVAETVGCELLPLDQVFVADVSTRPCPWRFAAMEAAVTRADDAVQGVVGSPGWIVFGDNGGGDSLVVDLTPGPQGYVGQVVLLSHEANIGGELLADSLTDLVLRGEREDDGRWQRDELPEVARVHHRALRSVEAAAHPALEVLSLGVWDEEPFSLAPVVGLPHLRTLTAYPGTLADPLEIASLPGLEYLELPPEYWRPLLDAGAVPPTLLAASIETNSHSDHHHPLTLAALADEILAQFGRPAIPVRVLEGDLGPVGG</sequence>
<dbReference type="Pfam" id="PF09346">
    <property type="entry name" value="SMI1_KNR4"/>
    <property type="match status" value="1"/>
</dbReference>
<dbReference type="KEGG" id="sroi:IAG44_27495"/>
<reference evidence="2 3" key="1">
    <citation type="submission" date="2020-08" db="EMBL/GenBank/DDBJ databases">
        <title>A novel species.</title>
        <authorList>
            <person name="Gao J."/>
        </authorList>
    </citation>
    <scope>NUCLEOTIDE SEQUENCE [LARGE SCALE GENOMIC DNA]</scope>
    <source>
        <strain evidence="2 3">CRXT-G-22</strain>
    </source>
</reference>
<protein>
    <submittedName>
        <fullName evidence="2">SMI1/KNR4 family protein</fullName>
    </submittedName>
</protein>
<evidence type="ECO:0000313" key="2">
    <source>
        <dbReference type="EMBL" id="QNP72804.1"/>
    </source>
</evidence>
<feature type="domain" description="Knr4/Smi1-like" evidence="1">
    <location>
        <begin position="163"/>
        <end position="310"/>
    </location>
</feature>
<dbReference type="Proteomes" id="UP000516052">
    <property type="component" value="Chromosome"/>
</dbReference>
<dbReference type="SUPFAM" id="SSF160631">
    <property type="entry name" value="SMI1/KNR4-like"/>
    <property type="match status" value="1"/>
</dbReference>
<name>A0A7H0IJ38_9ACTN</name>
<dbReference type="Gene3D" id="3.40.1580.10">
    <property type="entry name" value="SMI1/KNR4-like"/>
    <property type="match status" value="1"/>
</dbReference>
<dbReference type="EMBL" id="CP060828">
    <property type="protein sequence ID" value="QNP72804.1"/>
    <property type="molecule type" value="Genomic_DNA"/>
</dbReference>
<dbReference type="RefSeq" id="WP_187749752.1">
    <property type="nucleotide sequence ID" value="NZ_CP060828.1"/>
</dbReference>
<evidence type="ECO:0000313" key="3">
    <source>
        <dbReference type="Proteomes" id="UP000516052"/>
    </source>
</evidence>
<dbReference type="SMART" id="SM00860">
    <property type="entry name" value="SMI1_KNR4"/>
    <property type="match status" value="1"/>
</dbReference>
<evidence type="ECO:0000259" key="1">
    <source>
        <dbReference type="SMART" id="SM00860"/>
    </source>
</evidence>
<dbReference type="InterPro" id="IPR018958">
    <property type="entry name" value="Knr4/Smi1-like_dom"/>
</dbReference>
<dbReference type="InterPro" id="IPR037883">
    <property type="entry name" value="Knr4/Smi1-like_sf"/>
</dbReference>
<dbReference type="AlphaFoldDB" id="A0A7H0IJ38"/>